<evidence type="ECO:0000256" key="5">
    <source>
        <dbReference type="ARBA" id="ARBA00023274"/>
    </source>
</evidence>
<comment type="subcellular location">
    <subcellularLocation>
        <location evidence="1">Nucleus</location>
        <location evidence="1">Nucleolus</location>
    </subcellularLocation>
</comment>
<comment type="similarity">
    <text evidence="6">Belongs to the MPP10 family.</text>
</comment>
<dbReference type="EMBL" id="JANAVB010031819">
    <property type="protein sequence ID" value="KAJ6811071.1"/>
    <property type="molecule type" value="Genomic_DNA"/>
</dbReference>
<evidence type="ECO:0000256" key="3">
    <source>
        <dbReference type="ARBA" id="ARBA00022552"/>
    </source>
</evidence>
<reference evidence="8" key="1">
    <citation type="journal article" date="2023" name="GigaByte">
        <title>Genome assembly of the bearded iris, Iris pallida Lam.</title>
        <authorList>
            <person name="Bruccoleri R.E."/>
            <person name="Oakeley E.J."/>
            <person name="Faust A.M.E."/>
            <person name="Altorfer M."/>
            <person name="Dessus-Babus S."/>
            <person name="Burckhardt D."/>
            <person name="Oertli M."/>
            <person name="Naumann U."/>
            <person name="Petersen F."/>
            <person name="Wong J."/>
        </authorList>
    </citation>
    <scope>NUCLEOTIDE SEQUENCE</scope>
    <source>
        <strain evidence="8">GSM-AAB239-AS_SAM_17_03QT</strain>
    </source>
</reference>
<name>A0AAX6F4R8_IRIPA</name>
<dbReference type="Proteomes" id="UP001140949">
    <property type="component" value="Unassembled WGS sequence"/>
</dbReference>
<evidence type="ECO:0000256" key="7">
    <source>
        <dbReference type="SAM" id="MobiDB-lite"/>
    </source>
</evidence>
<sequence>MAAAEISGDPSAGMEYLQRLSSAEPPLFLSPSSELSRHARAASRHLFSSLLPFCPRKSRPCLDRLLADDGFDAEQIWAQIDLLSRPVLAVARNELGRIKHQGPPPPAKKVVPKVAVEEKVEEEEDEEEEEEDDDGVDEEDGEEEEEEEELNEVEDQFLKIRELEVYRGRGDQGVWRFDGRQEEEGRR</sequence>
<dbReference type="PANTHER" id="PTHR17039:SF0">
    <property type="entry name" value="U3 SMALL NUCLEOLAR RIBONUCLEOPROTEIN PROTEIN MPP10"/>
    <property type="match status" value="1"/>
</dbReference>
<dbReference type="GO" id="GO:0032040">
    <property type="term" value="C:small-subunit processome"/>
    <property type="evidence" value="ECO:0007669"/>
    <property type="project" value="TreeGrafter"/>
</dbReference>
<keyword evidence="2" id="KW-0690">Ribosome biogenesis</keyword>
<dbReference type="PANTHER" id="PTHR17039">
    <property type="entry name" value="U3 SMALL NUCLEOLAR RIBONUCLEOPROTEIN PROTEIN MPP10"/>
    <property type="match status" value="1"/>
</dbReference>
<dbReference type="GO" id="GO:0005732">
    <property type="term" value="C:sno(s)RNA-containing ribonucleoprotein complex"/>
    <property type="evidence" value="ECO:0007669"/>
    <property type="project" value="InterPro"/>
</dbReference>
<accession>A0AAX6F4R8</accession>
<keyword evidence="9" id="KW-1185">Reference proteome</keyword>
<dbReference type="GO" id="GO:0006364">
    <property type="term" value="P:rRNA processing"/>
    <property type="evidence" value="ECO:0007669"/>
    <property type="project" value="UniProtKB-KW"/>
</dbReference>
<dbReference type="InterPro" id="IPR012173">
    <property type="entry name" value="Mpp10"/>
</dbReference>
<keyword evidence="5 8" id="KW-0687">Ribonucleoprotein</keyword>
<reference evidence="8" key="2">
    <citation type="submission" date="2023-04" db="EMBL/GenBank/DDBJ databases">
        <authorList>
            <person name="Bruccoleri R.E."/>
            <person name="Oakeley E.J."/>
            <person name="Faust A.-M."/>
            <person name="Dessus-Babus S."/>
            <person name="Altorfer M."/>
            <person name="Burckhardt D."/>
            <person name="Oertli M."/>
            <person name="Naumann U."/>
            <person name="Petersen F."/>
            <person name="Wong J."/>
        </authorList>
    </citation>
    <scope>NUCLEOTIDE SEQUENCE</scope>
    <source>
        <strain evidence="8">GSM-AAB239-AS_SAM_17_03QT</strain>
        <tissue evidence="8">Leaf</tissue>
    </source>
</reference>
<feature type="compositionally biased region" description="Acidic residues" evidence="7">
    <location>
        <begin position="119"/>
        <end position="155"/>
    </location>
</feature>
<keyword evidence="3" id="KW-0698">rRNA processing</keyword>
<organism evidence="8 9">
    <name type="scientific">Iris pallida</name>
    <name type="common">Sweet iris</name>
    <dbReference type="NCBI Taxonomy" id="29817"/>
    <lineage>
        <taxon>Eukaryota</taxon>
        <taxon>Viridiplantae</taxon>
        <taxon>Streptophyta</taxon>
        <taxon>Embryophyta</taxon>
        <taxon>Tracheophyta</taxon>
        <taxon>Spermatophyta</taxon>
        <taxon>Magnoliopsida</taxon>
        <taxon>Liliopsida</taxon>
        <taxon>Asparagales</taxon>
        <taxon>Iridaceae</taxon>
        <taxon>Iridoideae</taxon>
        <taxon>Irideae</taxon>
        <taxon>Iris</taxon>
    </lineage>
</organism>
<feature type="region of interest" description="Disordered" evidence="7">
    <location>
        <begin position="97"/>
        <end position="156"/>
    </location>
</feature>
<protein>
    <submittedName>
        <fullName evidence="8">U3 small nucleolar ribonucleoprotein MPP10-like</fullName>
    </submittedName>
</protein>
<dbReference type="Pfam" id="PF04006">
    <property type="entry name" value="Mpp10"/>
    <property type="match status" value="1"/>
</dbReference>
<keyword evidence="4" id="KW-0539">Nucleus</keyword>
<dbReference type="AlphaFoldDB" id="A0AAX6F4R8"/>
<proteinExistence type="inferred from homology"/>
<gene>
    <name evidence="8" type="ORF">M6B38_155035</name>
</gene>
<comment type="caution">
    <text evidence="8">The sequence shown here is derived from an EMBL/GenBank/DDBJ whole genome shotgun (WGS) entry which is preliminary data.</text>
</comment>
<evidence type="ECO:0000256" key="6">
    <source>
        <dbReference type="ARBA" id="ARBA00029455"/>
    </source>
</evidence>
<dbReference type="GO" id="GO:0034457">
    <property type="term" value="C:Mpp10 complex"/>
    <property type="evidence" value="ECO:0007669"/>
    <property type="project" value="InterPro"/>
</dbReference>
<evidence type="ECO:0000256" key="2">
    <source>
        <dbReference type="ARBA" id="ARBA00022517"/>
    </source>
</evidence>
<evidence type="ECO:0000256" key="4">
    <source>
        <dbReference type="ARBA" id="ARBA00023242"/>
    </source>
</evidence>
<evidence type="ECO:0000256" key="1">
    <source>
        <dbReference type="ARBA" id="ARBA00004604"/>
    </source>
</evidence>
<evidence type="ECO:0000313" key="9">
    <source>
        <dbReference type="Proteomes" id="UP001140949"/>
    </source>
</evidence>
<evidence type="ECO:0000313" key="8">
    <source>
        <dbReference type="EMBL" id="KAJ6811071.1"/>
    </source>
</evidence>